<evidence type="ECO:0000313" key="12">
    <source>
        <dbReference type="Proteomes" id="UP001332243"/>
    </source>
</evidence>
<dbReference type="InterPro" id="IPR038731">
    <property type="entry name" value="RgtA/B/C-like"/>
</dbReference>
<feature type="transmembrane region" description="Helical" evidence="9">
    <location>
        <begin position="152"/>
        <end position="170"/>
    </location>
</feature>
<evidence type="ECO:0000256" key="8">
    <source>
        <dbReference type="SAM" id="MobiDB-lite"/>
    </source>
</evidence>
<feature type="transmembrane region" description="Helical" evidence="9">
    <location>
        <begin position="182"/>
        <end position="209"/>
    </location>
</feature>
<evidence type="ECO:0000256" key="5">
    <source>
        <dbReference type="ARBA" id="ARBA00022692"/>
    </source>
</evidence>
<keyword evidence="2" id="KW-1003">Cell membrane</keyword>
<dbReference type="Proteomes" id="UP001332243">
    <property type="component" value="Unassembled WGS sequence"/>
</dbReference>
<keyword evidence="6 9" id="KW-1133">Transmembrane helix</keyword>
<keyword evidence="12" id="KW-1185">Reference proteome</keyword>
<evidence type="ECO:0000256" key="2">
    <source>
        <dbReference type="ARBA" id="ARBA00022475"/>
    </source>
</evidence>
<dbReference type="Pfam" id="PF13231">
    <property type="entry name" value="PMT_2"/>
    <property type="match status" value="1"/>
</dbReference>
<keyword evidence="5 9" id="KW-0812">Transmembrane</keyword>
<gene>
    <name evidence="11" type="ORF">V1633_30475</name>
</gene>
<protein>
    <submittedName>
        <fullName evidence="11">Glycosyltransferase family 39 protein</fullName>
        <ecNumber evidence="11">2.4.-.-</ecNumber>
    </submittedName>
</protein>
<feature type="transmembrane region" description="Helical" evidence="9">
    <location>
        <begin position="322"/>
        <end position="345"/>
    </location>
</feature>
<keyword evidence="7 9" id="KW-0472">Membrane</keyword>
<evidence type="ECO:0000256" key="4">
    <source>
        <dbReference type="ARBA" id="ARBA00022679"/>
    </source>
</evidence>
<feature type="compositionally biased region" description="Basic and acidic residues" evidence="8">
    <location>
        <begin position="1"/>
        <end position="10"/>
    </location>
</feature>
<keyword evidence="4 11" id="KW-0808">Transferase</keyword>
<dbReference type="PANTHER" id="PTHR33908">
    <property type="entry name" value="MANNOSYLTRANSFERASE YKCB-RELATED"/>
    <property type="match status" value="1"/>
</dbReference>
<dbReference type="RefSeq" id="WP_331217755.1">
    <property type="nucleotide sequence ID" value="NZ_JAZGQK010000031.1"/>
</dbReference>
<evidence type="ECO:0000256" key="6">
    <source>
        <dbReference type="ARBA" id="ARBA00022989"/>
    </source>
</evidence>
<dbReference type="EC" id="2.4.-.-" evidence="11"/>
<proteinExistence type="predicted"/>
<dbReference type="EMBL" id="JAZGQK010000031">
    <property type="protein sequence ID" value="MEE6262815.1"/>
    <property type="molecule type" value="Genomic_DNA"/>
</dbReference>
<dbReference type="InterPro" id="IPR050297">
    <property type="entry name" value="LipidA_mod_glycosyltrf_83"/>
</dbReference>
<organism evidence="11 12">
    <name type="scientific">Plantactinospora sonchi</name>
    <dbReference type="NCBI Taxonomy" id="1544735"/>
    <lineage>
        <taxon>Bacteria</taxon>
        <taxon>Bacillati</taxon>
        <taxon>Actinomycetota</taxon>
        <taxon>Actinomycetes</taxon>
        <taxon>Micromonosporales</taxon>
        <taxon>Micromonosporaceae</taxon>
        <taxon>Plantactinospora</taxon>
    </lineage>
</organism>
<reference evidence="11 12" key="1">
    <citation type="submission" date="2024-01" db="EMBL/GenBank/DDBJ databases">
        <title>Genome insights into Plantactinospora sonchi sp. nov.</title>
        <authorList>
            <person name="Wang L."/>
        </authorList>
    </citation>
    <scope>NUCLEOTIDE SEQUENCE [LARGE SCALE GENOMIC DNA]</scope>
    <source>
        <strain evidence="11 12">NEAU-QY2</strain>
    </source>
</reference>
<evidence type="ECO:0000313" key="11">
    <source>
        <dbReference type="EMBL" id="MEE6262815.1"/>
    </source>
</evidence>
<feature type="transmembrane region" description="Helical" evidence="9">
    <location>
        <begin position="102"/>
        <end position="122"/>
    </location>
</feature>
<comment type="subcellular location">
    <subcellularLocation>
        <location evidence="1">Cell membrane</location>
        <topology evidence="1">Multi-pass membrane protein</topology>
    </subcellularLocation>
</comment>
<evidence type="ECO:0000259" key="10">
    <source>
        <dbReference type="Pfam" id="PF13231"/>
    </source>
</evidence>
<dbReference type="GO" id="GO:0016757">
    <property type="term" value="F:glycosyltransferase activity"/>
    <property type="evidence" value="ECO:0007669"/>
    <property type="project" value="UniProtKB-KW"/>
</dbReference>
<feature type="transmembrane region" description="Helical" evidence="9">
    <location>
        <begin position="221"/>
        <end position="241"/>
    </location>
</feature>
<feature type="transmembrane region" description="Helical" evidence="9">
    <location>
        <begin position="129"/>
        <end position="146"/>
    </location>
</feature>
<comment type="caution">
    <text evidence="11">The sequence shown here is derived from an EMBL/GenBank/DDBJ whole genome shotgun (WGS) entry which is preliminary data.</text>
</comment>
<evidence type="ECO:0000256" key="3">
    <source>
        <dbReference type="ARBA" id="ARBA00022676"/>
    </source>
</evidence>
<feature type="region of interest" description="Disordered" evidence="8">
    <location>
        <begin position="1"/>
        <end position="26"/>
    </location>
</feature>
<feature type="transmembrane region" description="Helical" evidence="9">
    <location>
        <begin position="29"/>
        <end position="51"/>
    </location>
</feature>
<sequence length="515" mass="55383">MVLAPERAEVDTPTGGTPPEPEVQRPGRYTGLLAVVPFLAALGIGTTGAGDRQMWNNEYATWHAATLSFRDLAHLLSNTDLVHTSYIMLVKAWIAVAGDSPLAMRLPSVAAMALAAAFLTLIGRRVVNTPVGVVAGLLFAGIPAISRYAQEARSYAVVTMLVTLATLLLLRAMERPGRLRWVLYGVSLVAAGMVHFASLVVLAAHLVLVGRETNGEDERRYQWAGSVGIAGLGVIPLLSFASRQSASISWIKADLDAVRNFPRELFLSWTAAGVVVGLALIGALLLWRAHPRIAPAVVVWAVLPIVFVYVTYPVLHMFLARYVLFTLPAWSLLAAAAICGLGGLVLRGRSWAWALGAVLLLPAFGYLVLPDQREVRASPVSGQPDYRGAIDAIRAGMKPGDGIAYNDVFGQLSDLAREAVDYEMRDDQRPRDVFVAVTSVARGSYSARECGSPGTPVCTAPEAERIWLISTGYGKDPLDGLPPERRKLLAAYKATPQGSFEMVRLVLLTRNAPAT</sequence>
<accession>A0ABU7S1Y4</accession>
<feature type="transmembrane region" description="Helical" evidence="9">
    <location>
        <begin position="265"/>
        <end position="287"/>
    </location>
</feature>
<keyword evidence="3 11" id="KW-0328">Glycosyltransferase</keyword>
<dbReference type="PANTHER" id="PTHR33908:SF3">
    <property type="entry name" value="UNDECAPRENYL PHOSPHATE-ALPHA-4-AMINO-4-DEOXY-L-ARABINOSE ARABINOSYL TRANSFERASE"/>
    <property type="match status" value="1"/>
</dbReference>
<evidence type="ECO:0000256" key="1">
    <source>
        <dbReference type="ARBA" id="ARBA00004651"/>
    </source>
</evidence>
<evidence type="ECO:0000256" key="7">
    <source>
        <dbReference type="ARBA" id="ARBA00023136"/>
    </source>
</evidence>
<name>A0ABU7S1Y4_9ACTN</name>
<evidence type="ECO:0000256" key="9">
    <source>
        <dbReference type="SAM" id="Phobius"/>
    </source>
</evidence>
<feature type="transmembrane region" description="Helical" evidence="9">
    <location>
        <begin position="351"/>
        <end position="369"/>
    </location>
</feature>
<feature type="transmembrane region" description="Helical" evidence="9">
    <location>
        <begin position="293"/>
        <end position="315"/>
    </location>
</feature>
<feature type="domain" description="Glycosyltransferase RgtA/B/C/D-like" evidence="10">
    <location>
        <begin position="90"/>
        <end position="214"/>
    </location>
</feature>